<protein>
    <recommendedName>
        <fullName evidence="2">VTT domain-containing protein</fullName>
    </recommendedName>
</protein>
<organism evidence="3 4">
    <name type="scientific">Anopheles culicifacies</name>
    <dbReference type="NCBI Taxonomy" id="139723"/>
    <lineage>
        <taxon>Eukaryota</taxon>
        <taxon>Metazoa</taxon>
        <taxon>Ecdysozoa</taxon>
        <taxon>Arthropoda</taxon>
        <taxon>Hexapoda</taxon>
        <taxon>Insecta</taxon>
        <taxon>Pterygota</taxon>
        <taxon>Neoptera</taxon>
        <taxon>Endopterygota</taxon>
        <taxon>Diptera</taxon>
        <taxon>Nematocera</taxon>
        <taxon>Culicoidea</taxon>
        <taxon>Culicidae</taxon>
        <taxon>Anophelinae</taxon>
        <taxon>Anopheles</taxon>
        <taxon>culicifacies species complex</taxon>
    </lineage>
</organism>
<dbReference type="PANTHER" id="PTHR46593:SF1">
    <property type="entry name" value="TRANSMEMBRANE PROTEIN 64"/>
    <property type="match status" value="1"/>
</dbReference>
<dbReference type="VEuPathDB" id="VectorBase:ACUA017844"/>
<keyword evidence="1" id="KW-0472">Membrane</keyword>
<evidence type="ECO:0000256" key="1">
    <source>
        <dbReference type="SAM" id="Phobius"/>
    </source>
</evidence>
<dbReference type="EnsemblMetazoa" id="ACUA017844-RA">
    <property type="protein sequence ID" value="ACUA017844-PA"/>
    <property type="gene ID" value="ACUA017844"/>
</dbReference>
<reference evidence="3" key="2">
    <citation type="submission" date="2020-05" db="UniProtKB">
        <authorList>
            <consortium name="EnsemblMetazoa"/>
        </authorList>
    </citation>
    <scope>IDENTIFICATION</scope>
    <source>
        <strain evidence="3">A-37</strain>
    </source>
</reference>
<keyword evidence="4" id="KW-1185">Reference proteome</keyword>
<dbReference type="GO" id="GO:0051480">
    <property type="term" value="P:regulation of cytosolic calcium ion concentration"/>
    <property type="evidence" value="ECO:0007669"/>
    <property type="project" value="TreeGrafter"/>
</dbReference>
<feature type="transmembrane region" description="Helical" evidence="1">
    <location>
        <begin position="332"/>
        <end position="354"/>
    </location>
</feature>
<keyword evidence="1" id="KW-0812">Transmembrane</keyword>
<sequence>MDRTAREQFPAAASTTERIGQCAPFSYESGNICHPVCERWFLVSMNFPDENGIEFDEQAISLHQTAKATEAHHDHHRQWIPSDTFVLSNNTTTATTTTTTVPTYWEPHSKSSRYDLSSTVTFPDSSKLSPEVTDGFIATAPPSALPNEAFFTVVSLEGTSPKTAPRSYLFDFNAVANPKTGSVLHPSIYDQPTFEKCALFEETSTAAILTTRSPTSPSLLPVARGTVASERKRIAASDPIAMRDNLLYRLQRILAKQRKPMLNLLLPLCLLIGIMMLIYAFWDTAKGVLFWIETQNTWIIFVIFLCMFTIVSFPVTVGYLVLIIASGYLFGFVRGLLTVLIGANLGVAIAHNTIKSLQSKLPVHKLIKNETGRAILRVISGPRAFKIVLFARLTPIPFGLQNTIFGISSVNTRSYHAGTVIGLLPAQTINVYLGSKLRSIHEVLNDHNAALGLAGYGVFAVEMIVGIALMIWVVQKARLELSAALLTSADSNSDEKILIEIEA</sequence>
<dbReference type="AlphaFoldDB" id="A0A182MGN8"/>
<feature type="transmembrane region" description="Helical" evidence="1">
    <location>
        <begin position="298"/>
        <end position="325"/>
    </location>
</feature>
<dbReference type="PANTHER" id="PTHR46593">
    <property type="entry name" value="TRANSMEMBRANE PROTEIN 64"/>
    <property type="match status" value="1"/>
</dbReference>
<name>A0A182MGN8_9DIPT</name>
<accession>A0A182MGN8</accession>
<keyword evidence="1" id="KW-1133">Transmembrane helix</keyword>
<reference evidence="4" key="1">
    <citation type="submission" date="2013-09" db="EMBL/GenBank/DDBJ databases">
        <title>The Genome Sequence of Anopheles culicifacies species A.</title>
        <authorList>
            <consortium name="The Broad Institute Genomics Platform"/>
            <person name="Neafsey D.E."/>
            <person name="Besansky N."/>
            <person name="Howell P."/>
            <person name="Walton C."/>
            <person name="Young S.K."/>
            <person name="Zeng Q."/>
            <person name="Gargeya S."/>
            <person name="Fitzgerald M."/>
            <person name="Haas B."/>
            <person name="Abouelleil A."/>
            <person name="Allen A.W."/>
            <person name="Alvarado L."/>
            <person name="Arachchi H.M."/>
            <person name="Berlin A.M."/>
            <person name="Chapman S.B."/>
            <person name="Gainer-Dewar J."/>
            <person name="Goldberg J."/>
            <person name="Griggs A."/>
            <person name="Gujja S."/>
            <person name="Hansen M."/>
            <person name="Howarth C."/>
            <person name="Imamovic A."/>
            <person name="Ireland A."/>
            <person name="Larimer J."/>
            <person name="McCowan C."/>
            <person name="Murphy C."/>
            <person name="Pearson M."/>
            <person name="Poon T.W."/>
            <person name="Priest M."/>
            <person name="Roberts A."/>
            <person name="Saif S."/>
            <person name="Shea T."/>
            <person name="Sisk P."/>
            <person name="Sykes S."/>
            <person name="Wortman J."/>
            <person name="Nusbaum C."/>
            <person name="Birren B."/>
        </authorList>
    </citation>
    <scope>NUCLEOTIDE SEQUENCE [LARGE SCALE GENOMIC DNA]</scope>
    <source>
        <strain evidence="4">A-37</strain>
    </source>
</reference>
<evidence type="ECO:0000313" key="3">
    <source>
        <dbReference type="EnsemblMetazoa" id="ACUA017844-PA"/>
    </source>
</evidence>
<dbReference type="InterPro" id="IPR053069">
    <property type="entry name" value="TVP38/TMEM64"/>
</dbReference>
<evidence type="ECO:0000259" key="2">
    <source>
        <dbReference type="Pfam" id="PF09335"/>
    </source>
</evidence>
<dbReference type="InterPro" id="IPR032816">
    <property type="entry name" value="VTT_dom"/>
</dbReference>
<dbReference type="GO" id="GO:0005783">
    <property type="term" value="C:endoplasmic reticulum"/>
    <property type="evidence" value="ECO:0007669"/>
    <property type="project" value="TreeGrafter"/>
</dbReference>
<feature type="transmembrane region" description="Helical" evidence="1">
    <location>
        <begin position="261"/>
        <end position="282"/>
    </location>
</feature>
<feature type="transmembrane region" description="Helical" evidence="1">
    <location>
        <begin position="453"/>
        <end position="474"/>
    </location>
</feature>
<feature type="domain" description="VTT" evidence="2">
    <location>
        <begin position="319"/>
        <end position="435"/>
    </location>
</feature>
<dbReference type="STRING" id="139723.A0A182MGN8"/>
<evidence type="ECO:0000313" key="4">
    <source>
        <dbReference type="Proteomes" id="UP000075883"/>
    </source>
</evidence>
<dbReference type="Pfam" id="PF09335">
    <property type="entry name" value="VTT_dom"/>
    <property type="match status" value="1"/>
</dbReference>
<dbReference type="EMBL" id="AXCM01006675">
    <property type="status" value="NOT_ANNOTATED_CDS"/>
    <property type="molecule type" value="Genomic_DNA"/>
</dbReference>
<dbReference type="Proteomes" id="UP000075883">
    <property type="component" value="Unassembled WGS sequence"/>
</dbReference>
<proteinExistence type="predicted"/>